<organism evidence="2 4">
    <name type="scientific">Uruburuella suis</name>
    <dbReference type="NCBI Taxonomy" id="252130"/>
    <lineage>
        <taxon>Bacteria</taxon>
        <taxon>Pseudomonadati</taxon>
        <taxon>Pseudomonadota</taxon>
        <taxon>Betaproteobacteria</taxon>
        <taxon>Neisseriales</taxon>
        <taxon>Neisseriaceae</taxon>
        <taxon>Uruburuella</taxon>
    </lineage>
</organism>
<dbReference type="InterPro" id="IPR050583">
    <property type="entry name" value="Mycobacterial_A85_antigen"/>
</dbReference>
<evidence type="ECO:0000313" key="2">
    <source>
        <dbReference type="EMBL" id="UOO79818.1"/>
    </source>
</evidence>
<dbReference type="PANTHER" id="PTHR48098:SF6">
    <property type="entry name" value="FERRI-BACILLIBACTIN ESTERASE BESA"/>
    <property type="match status" value="1"/>
</dbReference>
<dbReference type="Proteomes" id="UP000829756">
    <property type="component" value="Chromosome"/>
</dbReference>
<proteinExistence type="predicted"/>
<dbReference type="Proteomes" id="UP000294721">
    <property type="component" value="Unassembled WGS sequence"/>
</dbReference>
<dbReference type="KEGG" id="usu:LVJ78_01980"/>
<reference evidence="1 3" key="1">
    <citation type="submission" date="2019-03" db="EMBL/GenBank/DDBJ databases">
        <title>Genomic Encyclopedia of Type Strains, Phase IV (KMG-IV): sequencing the most valuable type-strain genomes for metagenomic binning, comparative biology and taxonomic classification.</title>
        <authorList>
            <person name="Goeker M."/>
        </authorList>
    </citation>
    <scope>NUCLEOTIDE SEQUENCE [LARGE SCALE GENOMIC DNA]</scope>
    <source>
        <strain evidence="1 3">DSM 17474</strain>
    </source>
</reference>
<dbReference type="PANTHER" id="PTHR48098">
    <property type="entry name" value="ENTEROCHELIN ESTERASE-RELATED"/>
    <property type="match status" value="1"/>
</dbReference>
<evidence type="ECO:0000313" key="4">
    <source>
        <dbReference type="Proteomes" id="UP000829756"/>
    </source>
</evidence>
<protein>
    <recommendedName>
        <fullName evidence="5">Esterase</fullName>
    </recommendedName>
</protein>
<dbReference type="EMBL" id="SLXE01000019">
    <property type="protein sequence ID" value="TCP03712.1"/>
    <property type="molecule type" value="Genomic_DNA"/>
</dbReference>
<evidence type="ECO:0000313" key="1">
    <source>
        <dbReference type="EMBL" id="TCP03712.1"/>
    </source>
</evidence>
<keyword evidence="3" id="KW-1185">Reference proteome</keyword>
<sequence length="223" mass="24235">MHSQTLILGNRSVTLYRTPRCRPNSPVVYTHLPPHEAAPLADLLAAHALLLVAVDEPDWETHFSPWPAPKAFKGSADFGGLADAYLGTLTHEIVPAAEAAAGIAPQWRGLAGYSLAGLLSVYAPYQTDIFSRTASVSGSLWFDGLADFLQHAPPTLPERAYFSVGDREKNSKNPRLACVETRTQAAQQLMQARGVNSIFELNPGGHFEHVPARMARAVEWLLA</sequence>
<dbReference type="AlphaFoldDB" id="A0AAE9KIZ7"/>
<evidence type="ECO:0008006" key="5">
    <source>
        <dbReference type="Google" id="ProtNLM"/>
    </source>
</evidence>
<name>A0AAE9KIZ7_9NEIS</name>
<dbReference type="InterPro" id="IPR029058">
    <property type="entry name" value="AB_hydrolase_fold"/>
</dbReference>
<dbReference type="Pfam" id="PF00756">
    <property type="entry name" value="Esterase"/>
    <property type="match status" value="1"/>
</dbReference>
<reference evidence="2" key="2">
    <citation type="submission" date="2021-12" db="EMBL/GenBank/DDBJ databases">
        <authorList>
            <person name="Veyrier F.J."/>
        </authorList>
    </citation>
    <scope>NUCLEOTIDE SEQUENCE</scope>
    <source>
        <strain evidence="2">1258/02</strain>
    </source>
</reference>
<dbReference type="RefSeq" id="WP_132954170.1">
    <property type="nucleotide sequence ID" value="NZ_CP091507.1"/>
</dbReference>
<dbReference type="Gene3D" id="3.40.50.1820">
    <property type="entry name" value="alpha/beta hydrolase"/>
    <property type="match status" value="1"/>
</dbReference>
<dbReference type="SUPFAM" id="SSF53474">
    <property type="entry name" value="alpha/beta-Hydrolases"/>
    <property type="match status" value="1"/>
</dbReference>
<dbReference type="InterPro" id="IPR000801">
    <property type="entry name" value="Esterase-like"/>
</dbReference>
<reference evidence="2" key="3">
    <citation type="journal article" date="2022" name="Res Sq">
        <title>Evolution of multicellular longitudinally dividing oral cavity symbionts (Neisseriaceae).</title>
        <authorList>
            <person name="Nyongesa S."/>
            <person name="Weber P."/>
            <person name="Bernet E."/>
            <person name="Pullido F."/>
            <person name="Nieckarz M."/>
            <person name="Delaby M."/>
            <person name="Nieves C."/>
            <person name="Viehboeck T."/>
            <person name="Krause N."/>
            <person name="Rivera-Millot A."/>
            <person name="Nakamura A."/>
            <person name="Vischer N."/>
            <person name="VanNieuwenhze M."/>
            <person name="Brun Y."/>
            <person name="Cava F."/>
            <person name="Bulgheresi S."/>
            <person name="Veyrier F."/>
        </authorList>
    </citation>
    <scope>NUCLEOTIDE SEQUENCE</scope>
    <source>
        <strain evidence="2">1258/02</strain>
    </source>
</reference>
<gene>
    <name evidence="1" type="ORF">EV680_1193</name>
    <name evidence="2" type="ORF">LVJ78_01980</name>
</gene>
<accession>A0AAE9KIZ7</accession>
<dbReference type="EMBL" id="CP091507">
    <property type="protein sequence ID" value="UOO79818.1"/>
    <property type="molecule type" value="Genomic_DNA"/>
</dbReference>
<evidence type="ECO:0000313" key="3">
    <source>
        <dbReference type="Proteomes" id="UP000294721"/>
    </source>
</evidence>